<organism evidence="2 3">
    <name type="scientific">Mycena pura</name>
    <dbReference type="NCBI Taxonomy" id="153505"/>
    <lineage>
        <taxon>Eukaryota</taxon>
        <taxon>Fungi</taxon>
        <taxon>Dikarya</taxon>
        <taxon>Basidiomycota</taxon>
        <taxon>Agaricomycotina</taxon>
        <taxon>Agaricomycetes</taxon>
        <taxon>Agaricomycetidae</taxon>
        <taxon>Agaricales</taxon>
        <taxon>Marasmiineae</taxon>
        <taxon>Mycenaceae</taxon>
        <taxon>Mycena</taxon>
    </lineage>
</organism>
<dbReference type="AlphaFoldDB" id="A0AAD6YA37"/>
<sequence>MDTPPSAPEPSAEQTRRRRRRRGCAEAQKRFRDRGNTNESKAAHAAVHSASLSYLPPIYDLYRLRRATAKSEEAARLAAERRCRVDADYRENCRRELSISLAGRLRYNLLTARKFIAKFGRDAYMKYYLPLYETHGPHLPGIKWVWEDEDGV</sequence>
<protein>
    <submittedName>
        <fullName evidence="2">Uncharacterized protein</fullName>
    </submittedName>
</protein>
<dbReference type="Proteomes" id="UP001219525">
    <property type="component" value="Unassembled WGS sequence"/>
</dbReference>
<gene>
    <name evidence="2" type="ORF">GGX14DRAFT_573163</name>
</gene>
<feature type="compositionally biased region" description="Basic and acidic residues" evidence="1">
    <location>
        <begin position="23"/>
        <end position="36"/>
    </location>
</feature>
<evidence type="ECO:0000313" key="3">
    <source>
        <dbReference type="Proteomes" id="UP001219525"/>
    </source>
</evidence>
<proteinExistence type="predicted"/>
<evidence type="ECO:0000313" key="2">
    <source>
        <dbReference type="EMBL" id="KAJ7198722.1"/>
    </source>
</evidence>
<evidence type="ECO:0000256" key="1">
    <source>
        <dbReference type="SAM" id="MobiDB-lite"/>
    </source>
</evidence>
<accession>A0AAD6YA37</accession>
<name>A0AAD6YA37_9AGAR</name>
<dbReference type="EMBL" id="JARJCW010000071">
    <property type="protein sequence ID" value="KAJ7198722.1"/>
    <property type="molecule type" value="Genomic_DNA"/>
</dbReference>
<feature type="region of interest" description="Disordered" evidence="1">
    <location>
        <begin position="1"/>
        <end position="41"/>
    </location>
</feature>
<keyword evidence="3" id="KW-1185">Reference proteome</keyword>
<comment type="caution">
    <text evidence="2">The sequence shown here is derived from an EMBL/GenBank/DDBJ whole genome shotgun (WGS) entry which is preliminary data.</text>
</comment>
<reference evidence="2" key="1">
    <citation type="submission" date="2023-03" db="EMBL/GenBank/DDBJ databases">
        <title>Massive genome expansion in bonnet fungi (Mycena s.s.) driven by repeated elements and novel gene families across ecological guilds.</title>
        <authorList>
            <consortium name="Lawrence Berkeley National Laboratory"/>
            <person name="Harder C.B."/>
            <person name="Miyauchi S."/>
            <person name="Viragh M."/>
            <person name="Kuo A."/>
            <person name="Thoen E."/>
            <person name="Andreopoulos B."/>
            <person name="Lu D."/>
            <person name="Skrede I."/>
            <person name="Drula E."/>
            <person name="Henrissat B."/>
            <person name="Morin E."/>
            <person name="Kohler A."/>
            <person name="Barry K."/>
            <person name="LaButti K."/>
            <person name="Morin E."/>
            <person name="Salamov A."/>
            <person name="Lipzen A."/>
            <person name="Mereny Z."/>
            <person name="Hegedus B."/>
            <person name="Baldrian P."/>
            <person name="Stursova M."/>
            <person name="Weitz H."/>
            <person name="Taylor A."/>
            <person name="Grigoriev I.V."/>
            <person name="Nagy L.G."/>
            <person name="Martin F."/>
            <person name="Kauserud H."/>
        </authorList>
    </citation>
    <scope>NUCLEOTIDE SEQUENCE</scope>
    <source>
        <strain evidence="2">9144</strain>
    </source>
</reference>